<dbReference type="Gene3D" id="3.30.70.1660">
    <property type="match status" value="1"/>
</dbReference>
<dbReference type="SUPFAM" id="SSF75620">
    <property type="entry name" value="Release factor"/>
    <property type="match status" value="1"/>
</dbReference>
<dbReference type="PANTHER" id="PTHR43116">
    <property type="entry name" value="PEPTIDE CHAIN RELEASE FACTOR 2"/>
    <property type="match status" value="1"/>
</dbReference>
<dbReference type="Gene3D" id="3.30.160.20">
    <property type="match status" value="1"/>
</dbReference>
<organism evidence="1 2">
    <name type="scientific">Actinocorallia libanotica</name>
    <dbReference type="NCBI Taxonomy" id="46162"/>
    <lineage>
        <taxon>Bacteria</taxon>
        <taxon>Bacillati</taxon>
        <taxon>Actinomycetota</taxon>
        <taxon>Actinomycetes</taxon>
        <taxon>Streptosporangiales</taxon>
        <taxon>Thermomonosporaceae</taxon>
        <taxon>Actinocorallia</taxon>
    </lineage>
</organism>
<reference evidence="2" key="1">
    <citation type="journal article" date="2019" name="Int. J. Syst. Evol. Microbiol.">
        <title>The Global Catalogue of Microorganisms (GCM) 10K type strain sequencing project: providing services to taxonomists for standard genome sequencing and annotation.</title>
        <authorList>
            <consortium name="The Broad Institute Genomics Platform"/>
            <consortium name="The Broad Institute Genome Sequencing Center for Infectious Disease"/>
            <person name="Wu L."/>
            <person name="Ma J."/>
        </authorList>
    </citation>
    <scope>NUCLEOTIDE SEQUENCE [LARGE SCALE GENOMIC DNA]</scope>
    <source>
        <strain evidence="2">JCM 10696</strain>
    </source>
</reference>
<protein>
    <submittedName>
        <fullName evidence="1">Uncharacterized protein</fullName>
    </submittedName>
</protein>
<name>A0ABP4B9Z1_9ACTN</name>
<dbReference type="EMBL" id="BAAAHH010000007">
    <property type="protein sequence ID" value="GAA0948135.1"/>
    <property type="molecule type" value="Genomic_DNA"/>
</dbReference>
<proteinExistence type="predicted"/>
<dbReference type="Proteomes" id="UP001500665">
    <property type="component" value="Unassembled WGS sequence"/>
</dbReference>
<keyword evidence="2" id="KW-1185">Reference proteome</keyword>
<accession>A0ABP4B9Z1</accession>
<dbReference type="InterPro" id="IPR045853">
    <property type="entry name" value="Pep_chain_release_fac_I_sf"/>
</dbReference>
<evidence type="ECO:0000313" key="1">
    <source>
        <dbReference type="EMBL" id="GAA0948135.1"/>
    </source>
</evidence>
<sequence>MTVEAEPDEDGSCVHALWRTYVARAEREKRRVWTYRRRESGCDLRAVTMRVGGPGAFGLLAGERGVRRLERGSGARVEVLPAAVSYDFLRVPDEEVRIDLLCQTWGCGVPHPEWNSAVRLTHLPTGTGAFCEGQGTTRRNLAGATTVLRARLLRLRAG</sequence>
<gene>
    <name evidence="1" type="ORF">GCM10009550_24230</name>
</gene>
<evidence type="ECO:0000313" key="2">
    <source>
        <dbReference type="Proteomes" id="UP001500665"/>
    </source>
</evidence>
<comment type="caution">
    <text evidence="1">The sequence shown here is derived from an EMBL/GenBank/DDBJ whole genome shotgun (WGS) entry which is preliminary data.</text>
</comment>
<dbReference type="PANTHER" id="PTHR43116:SF3">
    <property type="entry name" value="CLASS I PEPTIDE CHAIN RELEASE FACTOR"/>
    <property type="match status" value="1"/>
</dbReference>